<keyword evidence="1" id="KW-1133">Transmembrane helix</keyword>
<reference evidence="2" key="1">
    <citation type="journal article" date="2020" name="Stud. Mycol.">
        <title>101 Dothideomycetes genomes: a test case for predicting lifestyles and emergence of pathogens.</title>
        <authorList>
            <person name="Haridas S."/>
            <person name="Albert R."/>
            <person name="Binder M."/>
            <person name="Bloem J."/>
            <person name="Labutti K."/>
            <person name="Salamov A."/>
            <person name="Andreopoulos B."/>
            <person name="Baker S."/>
            <person name="Barry K."/>
            <person name="Bills G."/>
            <person name="Bluhm B."/>
            <person name="Cannon C."/>
            <person name="Castanera R."/>
            <person name="Culley D."/>
            <person name="Daum C."/>
            <person name="Ezra D."/>
            <person name="Gonzalez J."/>
            <person name="Henrissat B."/>
            <person name="Kuo A."/>
            <person name="Liang C."/>
            <person name="Lipzen A."/>
            <person name="Lutzoni F."/>
            <person name="Magnuson J."/>
            <person name="Mondo S."/>
            <person name="Nolan M."/>
            <person name="Ohm R."/>
            <person name="Pangilinan J."/>
            <person name="Park H.-J."/>
            <person name="Ramirez L."/>
            <person name="Alfaro M."/>
            <person name="Sun H."/>
            <person name="Tritt A."/>
            <person name="Yoshinaga Y."/>
            <person name="Zwiers L.-H."/>
            <person name="Turgeon B."/>
            <person name="Goodwin S."/>
            <person name="Spatafora J."/>
            <person name="Crous P."/>
            <person name="Grigoriev I."/>
        </authorList>
    </citation>
    <scope>NUCLEOTIDE SEQUENCE</scope>
    <source>
        <strain evidence="2">CBS 123094</strain>
    </source>
</reference>
<protein>
    <submittedName>
        <fullName evidence="2">Uncharacterized protein</fullName>
    </submittedName>
</protein>
<sequence length="282" mass="31440">MSVVWPVRRAALRSRARIWAAVAAVWGCCCRVAGKARSGAAGCWARALAAAIRWLRLIRLRWLFVFFGFLSSSSGSGSLCRLVLRRLLDRWTGLGLSLHLWAAGPCMKARAGLRLRATARAIKLHGQAAIHKPDRRRVVESVKAVGRRHSSMRLPVQVFQKLSFVILRITGQMVPWWRSGTQNNRTPGSCARVSRDHTTSLAGGRELQPRWTVFVQTFCHGIVCTESRFAWQMKRLGGVRLDPGHNTSIFRLLPEYGEKPVAMVINSSLHSDAPVSARQTPT</sequence>
<evidence type="ECO:0000313" key="3">
    <source>
        <dbReference type="Proteomes" id="UP000799779"/>
    </source>
</evidence>
<dbReference type="Proteomes" id="UP000799779">
    <property type="component" value="Unassembled WGS sequence"/>
</dbReference>
<proteinExistence type="predicted"/>
<keyword evidence="1" id="KW-0472">Membrane</keyword>
<gene>
    <name evidence="2" type="ORF">P154DRAFT_586661</name>
</gene>
<organism evidence="2 3">
    <name type="scientific">Amniculicola lignicola CBS 123094</name>
    <dbReference type="NCBI Taxonomy" id="1392246"/>
    <lineage>
        <taxon>Eukaryota</taxon>
        <taxon>Fungi</taxon>
        <taxon>Dikarya</taxon>
        <taxon>Ascomycota</taxon>
        <taxon>Pezizomycotina</taxon>
        <taxon>Dothideomycetes</taxon>
        <taxon>Pleosporomycetidae</taxon>
        <taxon>Pleosporales</taxon>
        <taxon>Amniculicolaceae</taxon>
        <taxon>Amniculicola</taxon>
    </lineage>
</organism>
<name>A0A6A5VZ60_9PLEO</name>
<evidence type="ECO:0000313" key="2">
    <source>
        <dbReference type="EMBL" id="KAF1994207.1"/>
    </source>
</evidence>
<evidence type="ECO:0000256" key="1">
    <source>
        <dbReference type="SAM" id="Phobius"/>
    </source>
</evidence>
<dbReference type="AlphaFoldDB" id="A0A6A5VZ60"/>
<feature type="transmembrane region" description="Helical" evidence="1">
    <location>
        <begin position="62"/>
        <end position="84"/>
    </location>
</feature>
<accession>A0A6A5VZ60</accession>
<keyword evidence="1" id="KW-0812">Transmembrane</keyword>
<keyword evidence="3" id="KW-1185">Reference proteome</keyword>
<dbReference type="EMBL" id="ML977667">
    <property type="protein sequence ID" value="KAF1994207.1"/>
    <property type="molecule type" value="Genomic_DNA"/>
</dbReference>